<dbReference type="EMBL" id="QASA01000001">
    <property type="protein sequence ID" value="RDC62257.1"/>
    <property type="molecule type" value="Genomic_DNA"/>
</dbReference>
<gene>
    <name evidence="1" type="ORF">AHMF7616_00848</name>
</gene>
<dbReference type="Proteomes" id="UP000253919">
    <property type="component" value="Unassembled WGS sequence"/>
</dbReference>
<evidence type="ECO:0000313" key="2">
    <source>
        <dbReference type="Proteomes" id="UP000253919"/>
    </source>
</evidence>
<dbReference type="AlphaFoldDB" id="A0A369QG62"/>
<accession>A0A369QG62</accession>
<sequence>MIIKENNLLISLPVWHQTLSEYVNNMNIKTNEMNQETNENKLVKKSRIESYDIAKSDETMHLAIDLAKFIKENKLYQNIQGKEYVNVEGWQYAGSRLGILPVVEHVINVSTDTELKYQAKVNLLNLRTEQVVGAGFAICSNKEQGKKYYQEFAIASMAQTRAIGKAYRNILAWIIRAAGYEPTPAEEMDYSGNNQEAPKVEQPQVAVEPKAMKAVPVEAEKQPETTPATSVKYASAKQKEEIIRLLNNPVITRQEKTKMLLNINKLDEERATQAIVKLKKVIEDREDEQTAAA</sequence>
<comment type="caution">
    <text evidence="1">The sequence shown here is derived from an EMBL/GenBank/DDBJ whole genome shotgun (WGS) entry which is preliminary data.</text>
</comment>
<protein>
    <submittedName>
        <fullName evidence="1">Uncharacterized protein</fullName>
    </submittedName>
</protein>
<evidence type="ECO:0000313" key="1">
    <source>
        <dbReference type="EMBL" id="RDC62257.1"/>
    </source>
</evidence>
<proteinExistence type="predicted"/>
<keyword evidence="2" id="KW-1185">Reference proteome</keyword>
<name>A0A369QG62_9BACT</name>
<reference evidence="1 2" key="1">
    <citation type="submission" date="2018-04" db="EMBL/GenBank/DDBJ databases">
        <title>Adhaeribacter sp. HMF7616 genome sequencing and assembly.</title>
        <authorList>
            <person name="Kang H."/>
            <person name="Kang J."/>
            <person name="Cha I."/>
            <person name="Kim H."/>
            <person name="Joh K."/>
        </authorList>
    </citation>
    <scope>NUCLEOTIDE SEQUENCE [LARGE SCALE GENOMIC DNA]</scope>
    <source>
        <strain evidence="1 2">HMF7616</strain>
    </source>
</reference>
<organism evidence="1 2">
    <name type="scientific">Adhaeribacter pallidiroseus</name>
    <dbReference type="NCBI Taxonomy" id="2072847"/>
    <lineage>
        <taxon>Bacteria</taxon>
        <taxon>Pseudomonadati</taxon>
        <taxon>Bacteroidota</taxon>
        <taxon>Cytophagia</taxon>
        <taxon>Cytophagales</taxon>
        <taxon>Hymenobacteraceae</taxon>
        <taxon>Adhaeribacter</taxon>
    </lineage>
</organism>